<protein>
    <submittedName>
        <fullName evidence="1">Uncharacterized protein</fullName>
    </submittedName>
</protein>
<gene>
    <name evidence="1" type="ORF">NVV95_13305</name>
</gene>
<evidence type="ECO:0000313" key="1">
    <source>
        <dbReference type="EMBL" id="MCS5715522.1"/>
    </source>
</evidence>
<comment type="caution">
    <text evidence="1">The sequence shown here is derived from an EMBL/GenBank/DDBJ whole genome shotgun (WGS) entry which is preliminary data.</text>
</comment>
<dbReference type="EMBL" id="JANTEZ010000005">
    <property type="protein sequence ID" value="MCS5715522.1"/>
    <property type="molecule type" value="Genomic_DNA"/>
</dbReference>
<sequence>MGRATGAGAARGGGLRFEGRIAGFGSASGTRVVVGMWERSPFGHFADAMLEDAAGHRTLLAPTETVAAFVSETYSFDEVRVVPVSWRRIEGGLAVRAGEGGSALTARIAVGDVPPLGRLLRSVPRRLASDVRWLSMIDPIASRLVPGVHTAGSAGHGRLEYYGVTTMRRLAWAEASVDGQPLGAFAALDPPVRFGFGSAPPEPHLVDLTTVIRLPER</sequence>
<name>A0ABT2GH16_9MICO</name>
<dbReference type="Proteomes" id="UP001165580">
    <property type="component" value="Unassembled WGS sequence"/>
</dbReference>
<evidence type="ECO:0000313" key="2">
    <source>
        <dbReference type="Proteomes" id="UP001165580"/>
    </source>
</evidence>
<dbReference type="RefSeq" id="WP_259487037.1">
    <property type="nucleotide sequence ID" value="NZ_JANTEZ010000005.1"/>
</dbReference>
<accession>A0ABT2GH16</accession>
<proteinExistence type="predicted"/>
<reference evidence="1" key="1">
    <citation type="submission" date="2022-08" db="EMBL/GenBank/DDBJ databases">
        <authorList>
            <person name="Deng Y."/>
            <person name="Han X.-F."/>
            <person name="Zhang Y.-Q."/>
        </authorList>
    </citation>
    <scope>NUCLEOTIDE SEQUENCE</scope>
    <source>
        <strain evidence="1">CPCC 205716</strain>
    </source>
</reference>
<keyword evidence="2" id="KW-1185">Reference proteome</keyword>
<organism evidence="1 2">
    <name type="scientific">Herbiconiux gentiana</name>
    <dbReference type="NCBI Taxonomy" id="2970912"/>
    <lineage>
        <taxon>Bacteria</taxon>
        <taxon>Bacillati</taxon>
        <taxon>Actinomycetota</taxon>
        <taxon>Actinomycetes</taxon>
        <taxon>Micrococcales</taxon>
        <taxon>Microbacteriaceae</taxon>
        <taxon>Herbiconiux</taxon>
    </lineage>
</organism>